<protein>
    <submittedName>
        <fullName evidence="1">Uncharacterized protein</fullName>
    </submittedName>
</protein>
<reference evidence="1 2" key="1">
    <citation type="submission" date="2020-05" db="EMBL/GenBank/DDBJ databases">
        <title>Horizontal transmission and recombination maintain forever young bacterial symbiont genomes.</title>
        <authorList>
            <person name="Russell S.L."/>
            <person name="Pepper-Tunick E."/>
            <person name="Svedberg J."/>
            <person name="Byrne A."/>
            <person name="Ruelas Castillo J."/>
            <person name="Vollmers C."/>
            <person name="Beinart R.A."/>
            <person name="Corbett-Detig R."/>
        </authorList>
    </citation>
    <scope>NUCLEOTIDE SEQUENCE [LARGE SCALE GENOMIC DNA]</scope>
    <source>
        <strain evidence="1">4727-3</strain>
    </source>
</reference>
<accession>A0A7Z0SFK5</accession>
<gene>
    <name evidence="1" type="ORF">H0A75_07935</name>
</gene>
<dbReference type="AlphaFoldDB" id="A0A7Z0SFK5"/>
<dbReference type="EMBL" id="JACCHS010000165">
    <property type="protein sequence ID" value="NYT47500.1"/>
    <property type="molecule type" value="Genomic_DNA"/>
</dbReference>
<evidence type="ECO:0000313" key="2">
    <source>
        <dbReference type="Proteomes" id="UP000537890"/>
    </source>
</evidence>
<evidence type="ECO:0000313" key="1">
    <source>
        <dbReference type="EMBL" id="NYT47500.1"/>
    </source>
</evidence>
<organism evidence="1 2">
    <name type="scientific">Candidatus Methanofishera endochildressiae</name>
    <dbReference type="NCBI Taxonomy" id="2738884"/>
    <lineage>
        <taxon>Bacteria</taxon>
        <taxon>Pseudomonadati</taxon>
        <taxon>Pseudomonadota</taxon>
        <taxon>Gammaproteobacteria</taxon>
        <taxon>Candidatus Methanofishera</taxon>
    </lineage>
</organism>
<name>A0A7Z0SFK5_9GAMM</name>
<sequence>MSAIPVLNKTYVAVKPSSSEPVQQPVVCDTDSSPYKQIKLLILRFKPLTSLPPVFLRVGLERTCIKHKVGGTWCEFGKLRIHCWDGAE</sequence>
<proteinExistence type="predicted"/>
<comment type="caution">
    <text evidence="1">The sequence shown here is derived from an EMBL/GenBank/DDBJ whole genome shotgun (WGS) entry which is preliminary data.</text>
</comment>
<dbReference type="Proteomes" id="UP000537890">
    <property type="component" value="Unassembled WGS sequence"/>
</dbReference>